<dbReference type="SUPFAM" id="SSF81321">
    <property type="entry name" value="Family A G protein-coupled receptor-like"/>
    <property type="match status" value="1"/>
</dbReference>
<evidence type="ECO:0000256" key="3">
    <source>
        <dbReference type="ARBA" id="ARBA00023170"/>
    </source>
</evidence>
<dbReference type="AlphaFoldDB" id="R7V310"/>
<evidence type="ECO:0008006" key="9">
    <source>
        <dbReference type="Google" id="ProtNLM"/>
    </source>
</evidence>
<dbReference type="PANTHER" id="PTHR24243">
    <property type="entry name" value="G-PROTEIN COUPLED RECEPTOR"/>
    <property type="match status" value="1"/>
</dbReference>
<reference evidence="8" key="1">
    <citation type="submission" date="2012-12" db="EMBL/GenBank/DDBJ databases">
        <authorList>
            <person name="Hellsten U."/>
            <person name="Grimwood J."/>
            <person name="Chapman J.A."/>
            <person name="Shapiro H."/>
            <person name="Aerts A."/>
            <person name="Otillar R.P."/>
            <person name="Terry A.Y."/>
            <person name="Boore J.L."/>
            <person name="Simakov O."/>
            <person name="Marletaz F."/>
            <person name="Cho S.-J."/>
            <person name="Edsinger-Gonzales E."/>
            <person name="Havlak P."/>
            <person name="Kuo D.-H."/>
            <person name="Larsson T."/>
            <person name="Lv J."/>
            <person name="Arendt D."/>
            <person name="Savage R."/>
            <person name="Osoegawa K."/>
            <person name="de Jong P."/>
            <person name="Lindberg D.R."/>
            <person name="Seaver E.C."/>
            <person name="Weisblat D.A."/>
            <person name="Putnam N.H."/>
            <person name="Grigoriev I.V."/>
            <person name="Rokhsar D.S."/>
        </authorList>
    </citation>
    <scope>NUCLEOTIDE SEQUENCE</scope>
    <source>
        <strain evidence="8">I ESC-2004</strain>
    </source>
</reference>
<reference evidence="7" key="3">
    <citation type="submission" date="2015-06" db="UniProtKB">
        <authorList>
            <consortium name="EnsemblMetazoa"/>
        </authorList>
    </citation>
    <scope>IDENTIFICATION</scope>
</reference>
<dbReference type="HOGENOM" id="CLU_598863_0_0_1"/>
<evidence type="ECO:0000256" key="2">
    <source>
        <dbReference type="ARBA" id="ARBA00023040"/>
    </source>
</evidence>
<dbReference type="EMBL" id="KB297286">
    <property type="protein sequence ID" value="ELU10701.1"/>
    <property type="molecule type" value="Genomic_DNA"/>
</dbReference>
<dbReference type="Gene3D" id="1.20.1070.10">
    <property type="entry name" value="Rhodopsin 7-helix transmembrane proteins"/>
    <property type="match status" value="1"/>
</dbReference>
<evidence type="ECO:0000256" key="4">
    <source>
        <dbReference type="ARBA" id="ARBA00023224"/>
    </source>
</evidence>
<dbReference type="GO" id="GO:0005886">
    <property type="term" value="C:plasma membrane"/>
    <property type="evidence" value="ECO:0007669"/>
    <property type="project" value="TreeGrafter"/>
</dbReference>
<dbReference type="EMBL" id="AMQN01005984">
    <property type="status" value="NOT_ANNOTATED_CDS"/>
    <property type="molecule type" value="Genomic_DNA"/>
</dbReference>
<name>R7V310_CAPTE</name>
<evidence type="ECO:0000313" key="6">
    <source>
        <dbReference type="EMBL" id="ELU10701.1"/>
    </source>
</evidence>
<evidence type="ECO:0000256" key="5">
    <source>
        <dbReference type="SAM" id="Phobius"/>
    </source>
</evidence>
<keyword evidence="5" id="KW-0812">Transmembrane</keyword>
<sequence length="457" mass="50282">MSIGGKQQSKRKRFGSEIQVTLTLLSVSIVFMTLNFPWLIFYTTSQLPNNTLLDFCCEIMGPLNAAINFFLYNLTSRRFRREFTHLVRASCCCGSRLDDVTRSDCSNSAAAQTPPMSMSMKVYKEASRMKAVCVVILLFVCLVDARSTPADVNISVQLSALNSLHSRIFKRSTDQLEFLEIEKATRVRRSIEDGIELNIVHRNPIDLQVNVVRVTRRKRDTKSHAMRGFCRVEGGRSVPLGTPFSIRKEGAEWVCHCPAPDSNTGKEALTTGHTTTSLKCRVDHVFCVTGDQRKVPAGTFFHDVNASGHNLTCVCPVHLKGGGEGKTRVACTKDDVIEDGKPHDCLAPTGDTIHPGQEITFTSKGANVSCSCPANPTQEDLNKKSAPCHSSIEAYEGFSCKLPDGRTFRAGETFGFQKEHMLLSCVCPEHVPVAMAPNGLSSEGILYNLKCQHVGAD</sequence>
<organism evidence="6">
    <name type="scientific">Capitella teleta</name>
    <name type="common">Polychaete worm</name>
    <dbReference type="NCBI Taxonomy" id="283909"/>
    <lineage>
        <taxon>Eukaryota</taxon>
        <taxon>Metazoa</taxon>
        <taxon>Spiralia</taxon>
        <taxon>Lophotrochozoa</taxon>
        <taxon>Annelida</taxon>
        <taxon>Polychaeta</taxon>
        <taxon>Sedentaria</taxon>
        <taxon>Scolecida</taxon>
        <taxon>Capitellidae</taxon>
        <taxon>Capitella</taxon>
    </lineage>
</organism>
<keyword evidence="3" id="KW-0675">Receptor</keyword>
<feature type="transmembrane region" description="Helical" evidence="5">
    <location>
        <begin position="126"/>
        <end position="145"/>
    </location>
</feature>
<keyword evidence="5" id="KW-1133">Transmembrane helix</keyword>
<dbReference type="PANTHER" id="PTHR24243:SF233">
    <property type="entry name" value="THYROTROPIN-RELEASING HORMONE RECEPTOR"/>
    <property type="match status" value="1"/>
</dbReference>
<evidence type="ECO:0000256" key="1">
    <source>
        <dbReference type="ARBA" id="ARBA00004141"/>
    </source>
</evidence>
<accession>R7V310</accession>
<gene>
    <name evidence="6" type="ORF">CAPTEDRAFT_191067</name>
</gene>
<reference evidence="6 8" key="2">
    <citation type="journal article" date="2013" name="Nature">
        <title>Insights into bilaterian evolution from three spiralian genomes.</title>
        <authorList>
            <person name="Simakov O."/>
            <person name="Marletaz F."/>
            <person name="Cho S.J."/>
            <person name="Edsinger-Gonzales E."/>
            <person name="Havlak P."/>
            <person name="Hellsten U."/>
            <person name="Kuo D.H."/>
            <person name="Larsson T."/>
            <person name="Lv J."/>
            <person name="Arendt D."/>
            <person name="Savage R."/>
            <person name="Osoegawa K."/>
            <person name="de Jong P."/>
            <person name="Grimwood J."/>
            <person name="Chapman J.A."/>
            <person name="Shapiro H."/>
            <person name="Aerts A."/>
            <person name="Otillar R.P."/>
            <person name="Terry A.Y."/>
            <person name="Boore J.L."/>
            <person name="Grigoriev I.V."/>
            <person name="Lindberg D.R."/>
            <person name="Seaver E.C."/>
            <person name="Weisblat D.A."/>
            <person name="Putnam N.H."/>
            <person name="Rokhsar D.S."/>
        </authorList>
    </citation>
    <scope>NUCLEOTIDE SEQUENCE</scope>
    <source>
        <strain evidence="6 8">I ESC-2004</strain>
    </source>
</reference>
<dbReference type="GO" id="GO:0004930">
    <property type="term" value="F:G protein-coupled receptor activity"/>
    <property type="evidence" value="ECO:0007669"/>
    <property type="project" value="UniProtKB-KW"/>
</dbReference>
<protein>
    <recommendedName>
        <fullName evidence="9">G-protein coupled receptors family 1 profile domain-containing protein</fullName>
    </recommendedName>
</protein>
<keyword evidence="5" id="KW-0472">Membrane</keyword>
<comment type="subcellular location">
    <subcellularLocation>
        <location evidence="1">Membrane</location>
        <topology evidence="1">Multi-pass membrane protein</topology>
    </subcellularLocation>
</comment>
<feature type="transmembrane region" description="Helical" evidence="5">
    <location>
        <begin position="20"/>
        <end position="40"/>
    </location>
</feature>
<keyword evidence="4" id="KW-0807">Transducer</keyword>
<keyword evidence="8" id="KW-1185">Reference proteome</keyword>
<evidence type="ECO:0000313" key="7">
    <source>
        <dbReference type="EnsemblMetazoa" id="CapteP191067"/>
    </source>
</evidence>
<dbReference type="EnsemblMetazoa" id="CapteT191067">
    <property type="protein sequence ID" value="CapteP191067"/>
    <property type="gene ID" value="CapteG191067"/>
</dbReference>
<keyword evidence="2" id="KW-0297">G-protein coupled receptor</keyword>
<feature type="transmembrane region" description="Helical" evidence="5">
    <location>
        <begin position="52"/>
        <end position="72"/>
    </location>
</feature>
<proteinExistence type="predicted"/>
<dbReference type="Proteomes" id="UP000014760">
    <property type="component" value="Unassembled WGS sequence"/>
</dbReference>
<evidence type="ECO:0000313" key="8">
    <source>
        <dbReference type="Proteomes" id="UP000014760"/>
    </source>
</evidence>